<keyword evidence="3 6" id="KW-1133">Transmembrane helix</keyword>
<reference evidence="8" key="2">
    <citation type="submission" date="2017-10" db="EMBL/GenBank/DDBJ databases">
        <title>Ladona fulva Genome sequencing and assembly.</title>
        <authorList>
            <person name="Murali S."/>
            <person name="Richards S."/>
            <person name="Bandaranaike D."/>
            <person name="Bellair M."/>
            <person name="Blankenburg K."/>
            <person name="Chao H."/>
            <person name="Dinh H."/>
            <person name="Doddapaneni H."/>
            <person name="Dugan-Rocha S."/>
            <person name="Elkadiri S."/>
            <person name="Gnanaolivu R."/>
            <person name="Hernandez B."/>
            <person name="Skinner E."/>
            <person name="Javaid M."/>
            <person name="Lee S."/>
            <person name="Li M."/>
            <person name="Ming W."/>
            <person name="Munidasa M."/>
            <person name="Muniz J."/>
            <person name="Nguyen L."/>
            <person name="Hughes D."/>
            <person name="Osuji N."/>
            <person name="Pu L.-L."/>
            <person name="Puazo M."/>
            <person name="Qu C."/>
            <person name="Quiroz J."/>
            <person name="Raj R."/>
            <person name="Weissenberger G."/>
            <person name="Xin Y."/>
            <person name="Zou X."/>
            <person name="Han Y."/>
            <person name="Worley K."/>
            <person name="Muzny D."/>
            <person name="Gibbs R."/>
        </authorList>
    </citation>
    <scope>NUCLEOTIDE SEQUENCE</scope>
    <source>
        <strain evidence="8">Sampled in the wild</strain>
    </source>
</reference>
<evidence type="ECO:0000256" key="6">
    <source>
        <dbReference type="SAM" id="Phobius"/>
    </source>
</evidence>
<dbReference type="Proteomes" id="UP000792457">
    <property type="component" value="Unassembled WGS sequence"/>
</dbReference>
<name>A0A8K0P4G8_LADFU</name>
<evidence type="ECO:0000256" key="4">
    <source>
        <dbReference type="ARBA" id="ARBA00023136"/>
    </source>
</evidence>
<reference evidence="8" key="1">
    <citation type="submission" date="2013-04" db="EMBL/GenBank/DDBJ databases">
        <authorList>
            <person name="Qu J."/>
            <person name="Murali S.C."/>
            <person name="Bandaranaike D."/>
            <person name="Bellair M."/>
            <person name="Blankenburg K."/>
            <person name="Chao H."/>
            <person name="Dinh H."/>
            <person name="Doddapaneni H."/>
            <person name="Downs B."/>
            <person name="Dugan-Rocha S."/>
            <person name="Elkadiri S."/>
            <person name="Gnanaolivu R.D."/>
            <person name="Hernandez B."/>
            <person name="Javaid M."/>
            <person name="Jayaseelan J.C."/>
            <person name="Lee S."/>
            <person name="Li M."/>
            <person name="Ming W."/>
            <person name="Munidasa M."/>
            <person name="Muniz J."/>
            <person name="Nguyen L."/>
            <person name="Ongeri F."/>
            <person name="Osuji N."/>
            <person name="Pu L.-L."/>
            <person name="Puazo M."/>
            <person name="Qu C."/>
            <person name="Quiroz J."/>
            <person name="Raj R."/>
            <person name="Weissenberger G."/>
            <person name="Xin Y."/>
            <person name="Zou X."/>
            <person name="Han Y."/>
            <person name="Richards S."/>
            <person name="Worley K."/>
            <person name="Muzny D."/>
            <person name="Gibbs R."/>
        </authorList>
    </citation>
    <scope>NUCLEOTIDE SEQUENCE</scope>
    <source>
        <strain evidence="8">Sampled in the wild</strain>
    </source>
</reference>
<evidence type="ECO:0000256" key="3">
    <source>
        <dbReference type="ARBA" id="ARBA00022989"/>
    </source>
</evidence>
<evidence type="ECO:0000256" key="2">
    <source>
        <dbReference type="ARBA" id="ARBA00022692"/>
    </source>
</evidence>
<feature type="transmembrane region" description="Helical" evidence="6">
    <location>
        <begin position="106"/>
        <end position="130"/>
    </location>
</feature>
<feature type="domain" description="Amino acid transporter transmembrane" evidence="7">
    <location>
        <begin position="76"/>
        <end position="343"/>
    </location>
</feature>
<dbReference type="Pfam" id="PF01490">
    <property type="entry name" value="Aa_trans"/>
    <property type="match status" value="1"/>
</dbReference>
<keyword evidence="2 6" id="KW-0812">Transmembrane</keyword>
<feature type="transmembrane region" description="Helical" evidence="6">
    <location>
        <begin position="241"/>
        <end position="261"/>
    </location>
</feature>
<evidence type="ECO:0000313" key="8">
    <source>
        <dbReference type="EMBL" id="KAG8232777.1"/>
    </source>
</evidence>
<comment type="caution">
    <text evidence="8">The sequence shown here is derived from an EMBL/GenBank/DDBJ whole genome shotgun (WGS) entry which is preliminary data.</text>
</comment>
<dbReference type="InterPro" id="IPR013057">
    <property type="entry name" value="AA_transpt_TM"/>
</dbReference>
<dbReference type="GO" id="GO:0015179">
    <property type="term" value="F:L-amino acid transmembrane transporter activity"/>
    <property type="evidence" value="ECO:0007669"/>
    <property type="project" value="TreeGrafter"/>
</dbReference>
<organism evidence="8 9">
    <name type="scientific">Ladona fulva</name>
    <name type="common">Scarce chaser dragonfly</name>
    <name type="synonym">Libellula fulva</name>
    <dbReference type="NCBI Taxonomy" id="123851"/>
    <lineage>
        <taxon>Eukaryota</taxon>
        <taxon>Metazoa</taxon>
        <taxon>Ecdysozoa</taxon>
        <taxon>Arthropoda</taxon>
        <taxon>Hexapoda</taxon>
        <taxon>Insecta</taxon>
        <taxon>Pterygota</taxon>
        <taxon>Palaeoptera</taxon>
        <taxon>Odonata</taxon>
        <taxon>Epiprocta</taxon>
        <taxon>Anisoptera</taxon>
        <taxon>Libelluloidea</taxon>
        <taxon>Libellulidae</taxon>
        <taxon>Ladona</taxon>
    </lineage>
</organism>
<proteinExistence type="predicted"/>
<feature type="transmembrane region" description="Helical" evidence="6">
    <location>
        <begin position="211"/>
        <end position="229"/>
    </location>
</feature>
<keyword evidence="9" id="KW-1185">Reference proteome</keyword>
<evidence type="ECO:0000256" key="5">
    <source>
        <dbReference type="SAM" id="MobiDB-lite"/>
    </source>
</evidence>
<gene>
    <name evidence="8" type="ORF">J437_LFUL013257</name>
</gene>
<evidence type="ECO:0000259" key="7">
    <source>
        <dbReference type="Pfam" id="PF01490"/>
    </source>
</evidence>
<dbReference type="GO" id="GO:0005774">
    <property type="term" value="C:vacuolar membrane"/>
    <property type="evidence" value="ECO:0007669"/>
    <property type="project" value="TreeGrafter"/>
</dbReference>
<protein>
    <recommendedName>
        <fullName evidence="7">Amino acid transporter transmembrane domain-containing protein</fullName>
    </recommendedName>
</protein>
<accession>A0A8K0P4G8</accession>
<feature type="transmembrane region" description="Helical" evidence="6">
    <location>
        <begin position="281"/>
        <end position="301"/>
    </location>
</feature>
<comment type="subcellular location">
    <subcellularLocation>
        <location evidence="1">Membrane</location>
        <topology evidence="1">Multi-pass membrane protein</topology>
    </subcellularLocation>
</comment>
<dbReference type="AlphaFoldDB" id="A0A8K0P4G8"/>
<feature type="transmembrane region" description="Helical" evidence="6">
    <location>
        <begin position="321"/>
        <end position="338"/>
    </location>
</feature>
<dbReference type="EMBL" id="KZ308650">
    <property type="protein sequence ID" value="KAG8232777.1"/>
    <property type="molecule type" value="Genomic_DNA"/>
</dbReference>
<dbReference type="OrthoDB" id="1684102at2759"/>
<feature type="transmembrane region" description="Helical" evidence="6">
    <location>
        <begin position="172"/>
        <end position="191"/>
    </location>
</feature>
<dbReference type="PANTHER" id="PTHR22950">
    <property type="entry name" value="AMINO ACID TRANSPORTER"/>
    <property type="match status" value="1"/>
</dbReference>
<evidence type="ECO:0000313" key="9">
    <source>
        <dbReference type="Proteomes" id="UP000792457"/>
    </source>
</evidence>
<feature type="region of interest" description="Disordered" evidence="5">
    <location>
        <begin position="1"/>
        <end position="41"/>
    </location>
</feature>
<feature type="compositionally biased region" description="Polar residues" evidence="5">
    <location>
        <begin position="8"/>
        <end position="36"/>
    </location>
</feature>
<sequence>MVKHIGRDSNSGFLESVERMSSSPNGGLQSEKTPANANGEKKKEVFTVEVAKLPSDNEPQMHGGHFNPHDNRSVEHPTTNMETLFHLLKGSLGTGILAMPNAFYHAGWAIGIAGTVLIGIICTYCVHILVKSQYELCRKRRIGSLNYPETAEEAMKVGPSLFKKCAPYAGHIVNAFLLVYQLGTCCVYIVFVSSNVKDVVDYYASKLDVRIYMLILLIPFILINCVRNLKLLAPFSTVANAVTLIGFGITLYYVLAPSSMGDGEGLPSISDRPPVGDISNLPLFVGTVLFALEAIGVIMPLENNMKTPKSFGGPLGVLNRAMSCIVLLYVAMGFFGYLKYGPESAERKDHAGVRHFHHLRAPGLRRCGYHVVHLSCAEIGKERAQAVVGILRESLSCLDHILPSRGHPQPRTLHLTLRSPLSVCPRNRLPSNHPDRHLLERKGYASLGGGRTCGDLQPYLDPLQEEQNGHQEHPVSHLRPPRPRRWNLHLHPGYRRKVFIMVQNL</sequence>
<keyword evidence="4 6" id="KW-0472">Membrane</keyword>
<dbReference type="PANTHER" id="PTHR22950:SF680">
    <property type="entry name" value="PROTON-COUPLED AMINO ACID TRANSPORTER 4-LIKE PROTEIN"/>
    <property type="match status" value="1"/>
</dbReference>
<evidence type="ECO:0000256" key="1">
    <source>
        <dbReference type="ARBA" id="ARBA00004141"/>
    </source>
</evidence>